<reference evidence="2" key="1">
    <citation type="journal article" date="2020" name="Fungal Divers.">
        <title>Resolving the Mortierellaceae phylogeny through synthesis of multi-gene phylogenetics and phylogenomics.</title>
        <authorList>
            <person name="Vandepol N."/>
            <person name="Liber J."/>
            <person name="Desiro A."/>
            <person name="Na H."/>
            <person name="Kennedy M."/>
            <person name="Barry K."/>
            <person name="Grigoriev I.V."/>
            <person name="Miller A.N."/>
            <person name="O'Donnell K."/>
            <person name="Stajich J.E."/>
            <person name="Bonito G."/>
        </authorList>
    </citation>
    <scope>NUCLEOTIDE SEQUENCE</scope>
    <source>
        <strain evidence="2">NVP1</strain>
    </source>
</reference>
<dbReference type="InterPro" id="IPR008914">
    <property type="entry name" value="PEBP"/>
</dbReference>
<dbReference type="InterPro" id="IPR001858">
    <property type="entry name" value="Phosphatidylethanolamine-bd_CS"/>
</dbReference>
<comment type="caution">
    <text evidence="2">The sequence shown here is derived from an EMBL/GenBank/DDBJ whole genome shotgun (WGS) entry which is preliminary data.</text>
</comment>
<dbReference type="GO" id="GO:0030162">
    <property type="term" value="P:regulation of proteolysis"/>
    <property type="evidence" value="ECO:0007669"/>
    <property type="project" value="TreeGrafter"/>
</dbReference>
<dbReference type="PANTHER" id="PTHR11362:SF148">
    <property type="entry name" value="CARBOXYPEPTIDASE Y INHIBITOR"/>
    <property type="match status" value="1"/>
</dbReference>
<dbReference type="SUPFAM" id="SSF49777">
    <property type="entry name" value="PEBP-like"/>
    <property type="match status" value="1"/>
</dbReference>
<dbReference type="Proteomes" id="UP000696485">
    <property type="component" value="Unassembled WGS sequence"/>
</dbReference>
<evidence type="ECO:0000256" key="1">
    <source>
        <dbReference type="ARBA" id="ARBA00007091"/>
    </source>
</evidence>
<evidence type="ECO:0000313" key="2">
    <source>
        <dbReference type="EMBL" id="KAF9327267.1"/>
    </source>
</evidence>
<sequence length="185" mass="20090">MPLVTSDQAAEISLKQDGIIPDVIDSFQSKTMLMVSYGNGKEVALGNKLAVADTQHTPQVSFQSDSPDDKYTLIMTDPDAPSRTNPKFREWRHWVVSNISGSASDFQPAKVSQGTELTPYMGPAPPGGSGPHRYVFLLYKQVGGAHVTALTTPLGDKRQSFKAKQFSGQAHLELVGANYFFAENA</sequence>
<dbReference type="GO" id="GO:0046578">
    <property type="term" value="P:regulation of Ras protein signal transduction"/>
    <property type="evidence" value="ECO:0007669"/>
    <property type="project" value="TreeGrafter"/>
</dbReference>
<dbReference type="Pfam" id="PF01161">
    <property type="entry name" value="PBP"/>
    <property type="match status" value="1"/>
</dbReference>
<evidence type="ECO:0008006" key="4">
    <source>
        <dbReference type="Google" id="ProtNLM"/>
    </source>
</evidence>
<name>A0A9P5SES9_9FUNG</name>
<accession>A0A9P5SES9</accession>
<dbReference type="InterPro" id="IPR035810">
    <property type="entry name" value="PEBP_euk"/>
</dbReference>
<comment type="similarity">
    <text evidence="1">Belongs to the phosphatidylethanolamine-binding protein family.</text>
</comment>
<dbReference type="CDD" id="cd00866">
    <property type="entry name" value="PEBP_euk"/>
    <property type="match status" value="1"/>
</dbReference>
<dbReference type="PANTHER" id="PTHR11362">
    <property type="entry name" value="PHOSPHATIDYLETHANOLAMINE-BINDING PROTEIN"/>
    <property type="match status" value="1"/>
</dbReference>
<protein>
    <recommendedName>
        <fullName evidence="4">Phosphatidylethanolamine-binding protein</fullName>
    </recommendedName>
</protein>
<proteinExistence type="inferred from homology"/>
<dbReference type="GO" id="GO:0005543">
    <property type="term" value="F:phospholipid binding"/>
    <property type="evidence" value="ECO:0007669"/>
    <property type="project" value="TreeGrafter"/>
</dbReference>
<gene>
    <name evidence="2" type="ORF">BG006_009397</name>
</gene>
<evidence type="ECO:0000313" key="3">
    <source>
        <dbReference type="Proteomes" id="UP000696485"/>
    </source>
</evidence>
<dbReference type="InterPro" id="IPR036610">
    <property type="entry name" value="PEBP-like_sf"/>
</dbReference>
<dbReference type="EMBL" id="JAAAUY010000682">
    <property type="protein sequence ID" value="KAF9327267.1"/>
    <property type="molecule type" value="Genomic_DNA"/>
</dbReference>
<dbReference type="PROSITE" id="PS01220">
    <property type="entry name" value="PBP"/>
    <property type="match status" value="1"/>
</dbReference>
<dbReference type="GO" id="GO:0030414">
    <property type="term" value="F:peptidase inhibitor activity"/>
    <property type="evidence" value="ECO:0007669"/>
    <property type="project" value="TreeGrafter"/>
</dbReference>
<organism evidence="2 3">
    <name type="scientific">Podila minutissima</name>
    <dbReference type="NCBI Taxonomy" id="64525"/>
    <lineage>
        <taxon>Eukaryota</taxon>
        <taxon>Fungi</taxon>
        <taxon>Fungi incertae sedis</taxon>
        <taxon>Mucoromycota</taxon>
        <taxon>Mortierellomycotina</taxon>
        <taxon>Mortierellomycetes</taxon>
        <taxon>Mortierellales</taxon>
        <taxon>Mortierellaceae</taxon>
        <taxon>Podila</taxon>
    </lineage>
</organism>
<keyword evidence="3" id="KW-1185">Reference proteome</keyword>
<dbReference type="AlphaFoldDB" id="A0A9P5SES9"/>
<dbReference type="Gene3D" id="3.90.280.10">
    <property type="entry name" value="PEBP-like"/>
    <property type="match status" value="1"/>
</dbReference>